<evidence type="ECO:0000313" key="2">
    <source>
        <dbReference type="EMBL" id="TCO30814.1"/>
    </source>
</evidence>
<reference evidence="1" key="4">
    <citation type="submission" date="2024-05" db="EMBL/GenBank/DDBJ databases">
        <authorList>
            <person name="Sun Q."/>
            <person name="Zhou Y."/>
        </authorList>
    </citation>
    <scope>NUCLEOTIDE SEQUENCE</scope>
    <source>
        <strain evidence="1">CGMCC 1.15644</strain>
    </source>
</reference>
<organism evidence="2 3">
    <name type="scientific">Pedobacter psychrotolerans</name>
    <dbReference type="NCBI Taxonomy" id="1843235"/>
    <lineage>
        <taxon>Bacteria</taxon>
        <taxon>Pseudomonadati</taxon>
        <taxon>Bacteroidota</taxon>
        <taxon>Sphingobacteriia</taxon>
        <taxon>Sphingobacteriales</taxon>
        <taxon>Sphingobacteriaceae</taxon>
        <taxon>Pedobacter</taxon>
    </lineage>
</organism>
<reference evidence="2 3" key="3">
    <citation type="submission" date="2019-03" db="EMBL/GenBank/DDBJ databases">
        <title>Genomic Encyclopedia of Type Strains, Phase IV (KMG-IV): sequencing the most valuable type-strain genomes for metagenomic binning, comparative biology and taxonomic classification.</title>
        <authorList>
            <person name="Goeker M."/>
        </authorList>
    </citation>
    <scope>NUCLEOTIDE SEQUENCE [LARGE SCALE GENOMIC DNA]</scope>
    <source>
        <strain evidence="2 3">DSM 103236</strain>
    </source>
</reference>
<proteinExistence type="predicted"/>
<gene>
    <name evidence="2" type="ORF">EV200_101253</name>
    <name evidence="1" type="ORF">GCM10011413_07960</name>
</gene>
<evidence type="ECO:0000313" key="1">
    <source>
        <dbReference type="EMBL" id="GGE44282.1"/>
    </source>
</evidence>
<sequence length="168" mass="18224">MVSLITLHSNAQISGKGCDFGGRIATQYLGTAIYYGNANDIVEVYYTSSAVPINKGNGRAYDCEAINDYDGFQVWDSSIPPYGGHVTVPASHDIRRNPSSRQHECVVASSRYATPNGEGTIVGYTYKDPNKCTSSRPNNLPVDDYLPFLVLVSGVISLPVIRKNTSLV</sequence>
<dbReference type="EMBL" id="SLWO01000001">
    <property type="protein sequence ID" value="TCO30814.1"/>
    <property type="molecule type" value="Genomic_DNA"/>
</dbReference>
<protein>
    <submittedName>
        <fullName evidence="2">Uncharacterized protein</fullName>
    </submittedName>
</protein>
<name>A0A4R2HNN1_9SPHI</name>
<evidence type="ECO:0000313" key="3">
    <source>
        <dbReference type="Proteomes" id="UP000295684"/>
    </source>
</evidence>
<keyword evidence="4" id="KW-1185">Reference proteome</keyword>
<reference evidence="4" key="2">
    <citation type="journal article" date="2019" name="Int. J. Syst. Evol. Microbiol.">
        <title>The Global Catalogue of Microorganisms (GCM) 10K type strain sequencing project: providing services to taxonomists for standard genome sequencing and annotation.</title>
        <authorList>
            <consortium name="The Broad Institute Genomics Platform"/>
            <consortium name="The Broad Institute Genome Sequencing Center for Infectious Disease"/>
            <person name="Wu L."/>
            <person name="Ma J."/>
        </authorList>
    </citation>
    <scope>NUCLEOTIDE SEQUENCE [LARGE SCALE GENOMIC DNA]</scope>
    <source>
        <strain evidence="4">CGMCC 1.15644</strain>
    </source>
</reference>
<dbReference type="AlphaFoldDB" id="A0A4R2HNN1"/>
<reference evidence="1" key="1">
    <citation type="journal article" date="2014" name="Int. J. Syst. Evol. Microbiol.">
        <title>Complete genome of a new Firmicutes species belonging to the dominant human colonic microbiota ('Ruminococcus bicirculans') reveals two chromosomes and a selective capacity to utilize plant glucans.</title>
        <authorList>
            <consortium name="NISC Comparative Sequencing Program"/>
            <person name="Wegmann U."/>
            <person name="Louis P."/>
            <person name="Goesmann A."/>
            <person name="Henrissat B."/>
            <person name="Duncan S.H."/>
            <person name="Flint H.J."/>
        </authorList>
    </citation>
    <scope>NUCLEOTIDE SEQUENCE</scope>
    <source>
        <strain evidence="1">CGMCC 1.15644</strain>
    </source>
</reference>
<dbReference type="EMBL" id="BMJO01000001">
    <property type="protein sequence ID" value="GGE44282.1"/>
    <property type="molecule type" value="Genomic_DNA"/>
</dbReference>
<evidence type="ECO:0000313" key="4">
    <source>
        <dbReference type="Proteomes" id="UP000622648"/>
    </source>
</evidence>
<accession>A0A4R2HNN1</accession>
<comment type="caution">
    <text evidence="2">The sequence shown here is derived from an EMBL/GenBank/DDBJ whole genome shotgun (WGS) entry which is preliminary data.</text>
</comment>
<dbReference type="Proteomes" id="UP000622648">
    <property type="component" value="Unassembled WGS sequence"/>
</dbReference>
<dbReference type="Proteomes" id="UP000295684">
    <property type="component" value="Unassembled WGS sequence"/>
</dbReference>